<sequence>VYLNIVFGIALIFVSDLHFRMIMPFYMLHMEYTKQEVASVLSSMAIADIVSRIIMPLILDWLPCSRRLTLLICCILVAIFRSILALQEQMVPFIIVAIVNGYIRGLMLINIPLVLSEYATKDNFPSVLGLSMVVRAIQMVKVVNCIIIFKVLYIFENLHLITCALSKRNVKKNYFLPAVVEFEIKGNSLVWLPFKTEENESNLDHILHSVYLTKNGKKRRHLGEDASFVSGVLSCGNNTGTIEPDLIYDDEDDYESVESTTMINNMTDVNVERMSNGTTTAISNVTSRTSEMGTHSGRTNKLGTVSGARTEMTTSLNKTSVKITHTTMPVKISIDECTTNAMVPPTPTIVPVVNSLEPATKEVTDECFISLEEYFTLPQIITPPSPLPPLDLDFLPCDHIHSTIKKIKESEMSTKSQEYNNNTSPTKQYSKEGIKTTTEIENIEKTITMLSLPTKKPEQKEKTTELPQKSILPAILVCEKKSLSI</sequence>
<dbReference type="InterPro" id="IPR036259">
    <property type="entry name" value="MFS_trans_sf"/>
</dbReference>
<dbReference type="Gene3D" id="1.20.1250.20">
    <property type="entry name" value="MFS general substrate transporter like domains"/>
    <property type="match status" value="1"/>
</dbReference>
<evidence type="ECO:0000256" key="1">
    <source>
        <dbReference type="SAM" id="MobiDB-lite"/>
    </source>
</evidence>
<evidence type="ECO:0000256" key="2">
    <source>
        <dbReference type="SAM" id="Phobius"/>
    </source>
</evidence>
<feature type="region of interest" description="Disordered" evidence="1">
    <location>
        <begin position="410"/>
        <end position="431"/>
    </location>
</feature>
<protein>
    <recommendedName>
        <fullName evidence="5">Monocarboxylate transporter</fullName>
    </recommendedName>
</protein>
<dbReference type="eggNOG" id="KOG2504">
    <property type="taxonomic scope" value="Eukaryota"/>
</dbReference>
<name>T1HFM6_RHOPR</name>
<feature type="transmembrane region" description="Helical" evidence="2">
    <location>
        <begin position="40"/>
        <end position="62"/>
    </location>
</feature>
<dbReference type="EMBL" id="ACPB03021249">
    <property type="status" value="NOT_ANNOTATED_CDS"/>
    <property type="molecule type" value="Genomic_DNA"/>
</dbReference>
<dbReference type="EMBL" id="ACPB03021252">
    <property type="status" value="NOT_ANNOTATED_CDS"/>
    <property type="molecule type" value="Genomic_DNA"/>
</dbReference>
<evidence type="ECO:0000313" key="4">
    <source>
        <dbReference type="Proteomes" id="UP000015103"/>
    </source>
</evidence>
<feature type="compositionally biased region" description="Polar residues" evidence="1">
    <location>
        <begin position="413"/>
        <end position="428"/>
    </location>
</feature>
<dbReference type="AlphaFoldDB" id="T1HFM6"/>
<dbReference type="EnsemblMetazoa" id="RPRC002848-RA">
    <property type="protein sequence ID" value="RPRC002848-PA"/>
    <property type="gene ID" value="RPRC002848"/>
</dbReference>
<reference evidence="3" key="1">
    <citation type="submission" date="2015-05" db="UniProtKB">
        <authorList>
            <consortium name="EnsemblMetazoa"/>
        </authorList>
    </citation>
    <scope>IDENTIFICATION</scope>
</reference>
<organism evidence="3 4">
    <name type="scientific">Rhodnius prolixus</name>
    <name type="common">Triatomid bug</name>
    <dbReference type="NCBI Taxonomy" id="13249"/>
    <lineage>
        <taxon>Eukaryota</taxon>
        <taxon>Metazoa</taxon>
        <taxon>Ecdysozoa</taxon>
        <taxon>Arthropoda</taxon>
        <taxon>Hexapoda</taxon>
        <taxon>Insecta</taxon>
        <taxon>Pterygota</taxon>
        <taxon>Neoptera</taxon>
        <taxon>Paraneoptera</taxon>
        <taxon>Hemiptera</taxon>
        <taxon>Heteroptera</taxon>
        <taxon>Panheteroptera</taxon>
        <taxon>Cimicomorpha</taxon>
        <taxon>Reduviidae</taxon>
        <taxon>Triatominae</taxon>
        <taxon>Rhodnius</taxon>
    </lineage>
</organism>
<evidence type="ECO:0000313" key="3">
    <source>
        <dbReference type="EnsemblMetazoa" id="RPRC002848-PA"/>
    </source>
</evidence>
<dbReference type="Proteomes" id="UP000015103">
    <property type="component" value="Unassembled WGS sequence"/>
</dbReference>
<dbReference type="VEuPathDB" id="VectorBase:RPRC002848"/>
<feature type="transmembrane region" description="Helical" evidence="2">
    <location>
        <begin position="93"/>
        <end position="115"/>
    </location>
</feature>
<dbReference type="HOGENOM" id="CLU_563351_0_0_1"/>
<keyword evidence="2" id="KW-1133">Transmembrane helix</keyword>
<keyword evidence="4" id="KW-1185">Reference proteome</keyword>
<keyword evidence="2" id="KW-0812">Transmembrane</keyword>
<keyword evidence="2" id="KW-0472">Membrane</keyword>
<feature type="transmembrane region" description="Helical" evidence="2">
    <location>
        <begin position="68"/>
        <end position="86"/>
    </location>
</feature>
<feature type="transmembrane region" description="Helical" evidence="2">
    <location>
        <begin position="127"/>
        <end position="149"/>
    </location>
</feature>
<dbReference type="EMBL" id="ACPB03021251">
    <property type="status" value="NOT_ANNOTATED_CDS"/>
    <property type="molecule type" value="Genomic_DNA"/>
</dbReference>
<evidence type="ECO:0008006" key="5">
    <source>
        <dbReference type="Google" id="ProtNLM"/>
    </source>
</evidence>
<proteinExistence type="predicted"/>
<dbReference type="InParanoid" id="T1HFM6"/>
<dbReference type="EMBL" id="ACPB03021250">
    <property type="status" value="NOT_ANNOTATED_CDS"/>
    <property type="molecule type" value="Genomic_DNA"/>
</dbReference>
<accession>T1HFM6</accession>
<dbReference type="SUPFAM" id="SSF103473">
    <property type="entry name" value="MFS general substrate transporter"/>
    <property type="match status" value="1"/>
</dbReference>
<feature type="transmembrane region" description="Helical" evidence="2">
    <location>
        <begin position="6"/>
        <end position="28"/>
    </location>
</feature>